<evidence type="ECO:0008006" key="14">
    <source>
        <dbReference type="Google" id="ProtNLM"/>
    </source>
</evidence>
<dbReference type="EMBL" id="CAJNOV010011145">
    <property type="protein sequence ID" value="CAF1440451.1"/>
    <property type="molecule type" value="Genomic_DNA"/>
</dbReference>
<feature type="compositionally biased region" description="Basic and acidic residues" evidence="11">
    <location>
        <begin position="69"/>
        <end position="78"/>
    </location>
</feature>
<gene>
    <name evidence="12" type="ORF">CJN711_LOCUS24061</name>
</gene>
<keyword evidence="8" id="KW-0333">Golgi apparatus</keyword>
<accession>A0A815P199</accession>
<dbReference type="GO" id="GO:0000026">
    <property type="term" value="F:alpha-1,2-mannosyltransferase activity"/>
    <property type="evidence" value="ECO:0007669"/>
    <property type="project" value="TreeGrafter"/>
</dbReference>
<evidence type="ECO:0000256" key="7">
    <source>
        <dbReference type="ARBA" id="ARBA00022989"/>
    </source>
</evidence>
<evidence type="ECO:0000256" key="11">
    <source>
        <dbReference type="SAM" id="MobiDB-lite"/>
    </source>
</evidence>
<evidence type="ECO:0000256" key="6">
    <source>
        <dbReference type="ARBA" id="ARBA00022968"/>
    </source>
</evidence>
<comment type="caution">
    <text evidence="12">The sequence shown here is derived from an EMBL/GenBank/DDBJ whole genome shotgun (WGS) entry which is preliminary data.</text>
</comment>
<feature type="compositionally biased region" description="Acidic residues" evidence="11">
    <location>
        <begin position="32"/>
        <end position="53"/>
    </location>
</feature>
<keyword evidence="4" id="KW-0808">Transferase</keyword>
<dbReference type="GO" id="GO:0000139">
    <property type="term" value="C:Golgi membrane"/>
    <property type="evidence" value="ECO:0007669"/>
    <property type="project" value="UniProtKB-SubCell"/>
</dbReference>
<evidence type="ECO:0000256" key="10">
    <source>
        <dbReference type="ARBA" id="ARBA00037847"/>
    </source>
</evidence>
<evidence type="ECO:0000256" key="1">
    <source>
        <dbReference type="ARBA" id="ARBA00004394"/>
    </source>
</evidence>
<dbReference type="InterPro" id="IPR022751">
    <property type="entry name" value="Alpha_mannosyltransferase"/>
</dbReference>
<name>A0A815P199_9BILA</name>
<comment type="similarity">
    <text evidence="3">Belongs to the MNN1/MNT family.</text>
</comment>
<keyword evidence="6" id="KW-0735">Signal-anchor</keyword>
<dbReference type="GO" id="GO:0046354">
    <property type="term" value="P:mannan biosynthetic process"/>
    <property type="evidence" value="ECO:0007669"/>
    <property type="project" value="TreeGrafter"/>
</dbReference>
<evidence type="ECO:0000256" key="8">
    <source>
        <dbReference type="ARBA" id="ARBA00023034"/>
    </source>
</evidence>
<evidence type="ECO:0000256" key="5">
    <source>
        <dbReference type="ARBA" id="ARBA00022692"/>
    </source>
</evidence>
<dbReference type="Proteomes" id="UP000663855">
    <property type="component" value="Unassembled WGS sequence"/>
</dbReference>
<comment type="subcellular location">
    <subcellularLocation>
        <location evidence="10">Endomembrane system</location>
        <topology evidence="10">Single-pass membrane protein</topology>
    </subcellularLocation>
    <subcellularLocation>
        <location evidence="1">Golgi apparatus membrane</location>
    </subcellularLocation>
    <subcellularLocation>
        <location evidence="2">Membrane</location>
        <topology evidence="2">Single-pass type II membrane protein</topology>
    </subcellularLocation>
</comment>
<keyword evidence="9" id="KW-0472">Membrane</keyword>
<evidence type="ECO:0000256" key="3">
    <source>
        <dbReference type="ARBA" id="ARBA00009105"/>
    </source>
</evidence>
<dbReference type="PANTHER" id="PTHR31646">
    <property type="entry name" value="ALPHA-1,2-MANNOSYLTRANSFERASE MNN2"/>
    <property type="match status" value="1"/>
</dbReference>
<keyword evidence="7" id="KW-1133">Transmembrane helix</keyword>
<organism evidence="12 13">
    <name type="scientific">Rotaria magnacalcarata</name>
    <dbReference type="NCBI Taxonomy" id="392030"/>
    <lineage>
        <taxon>Eukaryota</taxon>
        <taxon>Metazoa</taxon>
        <taxon>Spiralia</taxon>
        <taxon>Gnathifera</taxon>
        <taxon>Rotifera</taxon>
        <taxon>Eurotatoria</taxon>
        <taxon>Bdelloidea</taxon>
        <taxon>Philodinida</taxon>
        <taxon>Philodinidae</taxon>
        <taxon>Rotaria</taxon>
    </lineage>
</organism>
<dbReference type="PANTHER" id="PTHR31646:SF1">
    <property type="entry name" value="ALPHA-1,2-MANNOSYLTRANSFERASE MNN2"/>
    <property type="match status" value="1"/>
</dbReference>
<evidence type="ECO:0000256" key="4">
    <source>
        <dbReference type="ARBA" id="ARBA00022679"/>
    </source>
</evidence>
<dbReference type="InterPro" id="IPR029044">
    <property type="entry name" value="Nucleotide-diphossugar_trans"/>
</dbReference>
<evidence type="ECO:0000256" key="9">
    <source>
        <dbReference type="ARBA" id="ARBA00023136"/>
    </source>
</evidence>
<feature type="region of interest" description="Disordered" evidence="11">
    <location>
        <begin position="1"/>
        <end position="78"/>
    </location>
</feature>
<evidence type="ECO:0000256" key="2">
    <source>
        <dbReference type="ARBA" id="ARBA00004606"/>
    </source>
</evidence>
<proteinExistence type="inferred from homology"/>
<evidence type="ECO:0000313" key="12">
    <source>
        <dbReference type="EMBL" id="CAF1440451.1"/>
    </source>
</evidence>
<dbReference type="AlphaFoldDB" id="A0A815P199"/>
<protein>
    <recommendedName>
        <fullName evidence="14">Glycosyltransferase</fullName>
    </recommendedName>
</protein>
<sequence length="508" mass="58037">MSKVTEKDCSDSDDGALYSINSDLSSIYSDPTEQDSDNSESDLSSEEVDDESNITDSKQQESCGEDNEPPTKKLREARSSVTDVTRYDNFNHWLLFISALTDACNITNGINREQPRILFNVSEILVKLRGQVVPFPEETFEGRGIVLTVGFAQASNEKVSLKMIELSGTKLPVQIWYSSSQRSHGNMLDLLRIVPKLNASVCCFETAQCRTLTSVLNLNATYVYKPLAPNLPYRTFPYKPAAIISATFAEVLFLDIDAYLVRNPDNWFWSDPMYLHFGALFFPDAILSRQHPAVWNIFNTICGHDEFEFDSSVVLVDKARVWKGLYMTKLMNDHHQIFYGSISDGDKDTFRLGFRYMQVKYYLVVIPCSTGSFNGTHFAGYTLCKTDSLSQHIYVNHLHLFKYLTIPQNSETLRYTRIGIGDPNNHSFVFQHCSTSAGPYAFQIHKVINHDRISNRCINRKITSDEVKNYTYIADEPLITDWFQYDRVMIAETSNVMPNFLKNYLKIQ</sequence>
<keyword evidence="5" id="KW-0812">Transmembrane</keyword>
<dbReference type="Pfam" id="PF11051">
    <property type="entry name" value="Mannosyl_trans3"/>
    <property type="match status" value="2"/>
</dbReference>
<feature type="compositionally biased region" description="Basic and acidic residues" evidence="11">
    <location>
        <begin position="1"/>
        <end position="10"/>
    </location>
</feature>
<reference evidence="12" key="1">
    <citation type="submission" date="2021-02" db="EMBL/GenBank/DDBJ databases">
        <authorList>
            <person name="Nowell W R."/>
        </authorList>
    </citation>
    <scope>NUCLEOTIDE SEQUENCE</scope>
</reference>
<evidence type="ECO:0000313" key="13">
    <source>
        <dbReference type="Proteomes" id="UP000663855"/>
    </source>
</evidence>
<dbReference type="SUPFAM" id="SSF53448">
    <property type="entry name" value="Nucleotide-diphospho-sugar transferases"/>
    <property type="match status" value="1"/>
</dbReference>
<feature type="compositionally biased region" description="Polar residues" evidence="11">
    <location>
        <begin position="19"/>
        <end position="31"/>
    </location>
</feature>